<keyword evidence="3" id="KW-1185">Reference proteome</keyword>
<proteinExistence type="predicted"/>
<name>A0A443YJU2_9SPHI</name>
<dbReference type="Proteomes" id="UP000284120">
    <property type="component" value="Unassembled WGS sequence"/>
</dbReference>
<evidence type="ECO:0000256" key="1">
    <source>
        <dbReference type="SAM" id="SignalP"/>
    </source>
</evidence>
<sequence length="80" mass="8514">MKNLFKFGFLALALSLTVVACSSEKKAEGTDTIGSDTTVTADTTVKDTVVKTDTTVVDSTVKHYTVVKTDTTVVDSTVKH</sequence>
<evidence type="ECO:0000313" key="2">
    <source>
        <dbReference type="EMBL" id="RWU03998.1"/>
    </source>
</evidence>
<feature type="signal peptide" evidence="1">
    <location>
        <begin position="1"/>
        <end position="20"/>
    </location>
</feature>
<feature type="chain" id="PRO_5019130308" evidence="1">
    <location>
        <begin position="21"/>
        <end position="80"/>
    </location>
</feature>
<gene>
    <name evidence="2" type="ORF">DPV69_20185</name>
</gene>
<dbReference type="RefSeq" id="WP_128353412.1">
    <property type="nucleotide sequence ID" value="NZ_SAYW01000008.1"/>
</dbReference>
<dbReference type="OrthoDB" id="681107at2"/>
<comment type="caution">
    <text evidence="2">The sequence shown here is derived from an EMBL/GenBank/DDBJ whole genome shotgun (WGS) entry which is preliminary data.</text>
</comment>
<dbReference type="AlphaFoldDB" id="A0A443YJU2"/>
<evidence type="ECO:0000313" key="3">
    <source>
        <dbReference type="Proteomes" id="UP000284120"/>
    </source>
</evidence>
<organism evidence="2 3">
    <name type="scientific">Pedobacter chitinilyticus</name>
    <dbReference type="NCBI Taxonomy" id="2233776"/>
    <lineage>
        <taxon>Bacteria</taxon>
        <taxon>Pseudomonadati</taxon>
        <taxon>Bacteroidota</taxon>
        <taxon>Sphingobacteriia</taxon>
        <taxon>Sphingobacteriales</taxon>
        <taxon>Sphingobacteriaceae</taxon>
        <taxon>Pedobacter</taxon>
    </lineage>
</organism>
<dbReference type="EMBL" id="SAYW01000008">
    <property type="protein sequence ID" value="RWU03998.1"/>
    <property type="molecule type" value="Genomic_DNA"/>
</dbReference>
<protein>
    <submittedName>
        <fullName evidence="2">Uncharacterized protein</fullName>
    </submittedName>
</protein>
<dbReference type="PROSITE" id="PS51257">
    <property type="entry name" value="PROKAR_LIPOPROTEIN"/>
    <property type="match status" value="1"/>
</dbReference>
<accession>A0A443YJU2</accession>
<reference evidence="2 3" key="1">
    <citation type="submission" date="2018-06" db="EMBL/GenBank/DDBJ databases">
        <title>Pedobacter endophyticus sp. nov., an endophytic bacterium isolated from a leaf of Triticum aestivum.</title>
        <authorList>
            <person name="Zhang L."/>
        </authorList>
    </citation>
    <scope>NUCLEOTIDE SEQUENCE [LARGE SCALE GENOMIC DNA]</scope>
    <source>
        <strain evidence="2 3">CM134L-2</strain>
    </source>
</reference>
<keyword evidence="1" id="KW-0732">Signal</keyword>